<feature type="compositionally biased region" description="Basic and acidic residues" evidence="4">
    <location>
        <begin position="541"/>
        <end position="559"/>
    </location>
</feature>
<comment type="caution">
    <text evidence="6">The sequence shown here is derived from an EMBL/GenBank/DDBJ whole genome shotgun (WGS) entry which is preliminary data.</text>
</comment>
<feature type="region of interest" description="Disordered" evidence="4">
    <location>
        <begin position="163"/>
        <end position="214"/>
    </location>
</feature>
<dbReference type="SUPFAM" id="SSF49899">
    <property type="entry name" value="Concanavalin A-like lectins/glucanases"/>
    <property type="match status" value="1"/>
</dbReference>
<feature type="compositionally biased region" description="Low complexity" evidence="4">
    <location>
        <begin position="190"/>
        <end position="200"/>
    </location>
</feature>
<dbReference type="GO" id="GO:0000976">
    <property type="term" value="F:transcription cis-regulatory region binding"/>
    <property type="evidence" value="ECO:0007669"/>
    <property type="project" value="TreeGrafter"/>
</dbReference>
<dbReference type="PANTHER" id="PTHR10598:SF0">
    <property type="entry name" value="SET1_ASH2 HISTONE METHYLTRANSFERASE COMPLEX SUBUNIT ASH2"/>
    <property type="match status" value="1"/>
</dbReference>
<evidence type="ECO:0000256" key="2">
    <source>
        <dbReference type="ARBA" id="ARBA00023242"/>
    </source>
</evidence>
<dbReference type="InterPro" id="IPR013320">
    <property type="entry name" value="ConA-like_dom_sf"/>
</dbReference>
<dbReference type="Proteomes" id="UP000187429">
    <property type="component" value="Unassembled WGS sequence"/>
</dbReference>
<protein>
    <submittedName>
        <fullName evidence="6">Set1/Ash2 histone methyltransferase complex subunit ASH2</fullName>
    </submittedName>
</protein>
<dbReference type="CDD" id="cd12872">
    <property type="entry name" value="SPRY_Ash2"/>
    <property type="match status" value="1"/>
</dbReference>
<dbReference type="Gene3D" id="2.60.120.920">
    <property type="match status" value="1"/>
</dbReference>
<reference evidence="7" key="1">
    <citation type="submission" date="2017-01" db="EMBL/GenBank/DDBJ databases">
        <authorList>
            <person name="Wang Y."/>
            <person name="White M."/>
            <person name="Kvist S."/>
            <person name="Moncalvo J.-M."/>
        </authorList>
    </citation>
    <scope>NUCLEOTIDE SEQUENCE [LARGE SCALE GENOMIC DNA]</scope>
    <source>
        <strain evidence="7">ID-206-W2</strain>
    </source>
</reference>
<evidence type="ECO:0000313" key="6">
    <source>
        <dbReference type="EMBL" id="OMJ29385.1"/>
    </source>
</evidence>
<feature type="region of interest" description="Disordered" evidence="4">
    <location>
        <begin position="541"/>
        <end position="574"/>
    </location>
</feature>
<dbReference type="EMBL" id="LSSM01000296">
    <property type="protein sequence ID" value="OMJ29385.1"/>
    <property type="molecule type" value="Genomic_DNA"/>
</dbReference>
<evidence type="ECO:0000256" key="3">
    <source>
        <dbReference type="ARBA" id="ARBA00038149"/>
    </source>
</evidence>
<evidence type="ECO:0000256" key="1">
    <source>
        <dbReference type="ARBA" id="ARBA00004123"/>
    </source>
</evidence>
<evidence type="ECO:0000256" key="4">
    <source>
        <dbReference type="SAM" id="MobiDB-lite"/>
    </source>
</evidence>
<dbReference type="InterPro" id="IPR001870">
    <property type="entry name" value="B30.2/SPRY"/>
</dbReference>
<accession>A0A1R1YRB1</accession>
<name>A0A1R1YRB1_9FUNG</name>
<keyword evidence="6" id="KW-0489">Methyltransferase</keyword>
<proteinExistence type="inferred from homology"/>
<keyword evidence="2" id="KW-0539">Nucleus</keyword>
<comment type="subcellular location">
    <subcellularLocation>
        <location evidence="1">Nucleus</location>
    </subcellularLocation>
</comment>
<sequence>MSHEKLKIFSQTNITKDKSSLLFSSAESGPQKYEDGRTYFHYKADVSRFIDSHWNYFWTKARGETWINSASSALSTNSSGNNLDEGRFESGKAKYNKNGMWALVDSTRIPSSYDISSSQHKTRTAMYNISPQGSLIPISDSKIFSASNLNLLNYNSSTNILSSLSNSKKRRKSENSKSHIKKSKTKSSRVTRNSTRVTSSDKTPGAPKSKSSVNINNYNQVVTRNKKYVFEEFNDYINPETEEWSIKMWPDLDNPLSAVMMQSDLTHSAPQMKFSGINNAIVFNDSGYRVSKASHGVVSGTYYFEVEVLKPSKGNGNLRIGFAQISADLQAPCGYDHFSYSMRLNPATRFHASVGNMYGEPLEVGDVLGCLIHLPKLEKEMSSDLNARRWDYKSVYKPFDYKQPKHIKPPTLETKDGEVIIPNLKLEELNLPPLPILKDSEIVFYKNGKSLGVAFRGLFLGKYYPAISSYMGGRAKVNFGGTASPFRFEPPCKYDDQPVYAFAELSKDFDKIKEKTSDNDKDILVDSENNLKVPKDIIKNKGEEYNSGDNEKIDSKSKNIDTSSLPKTHEAKGTNIEAEKEDKATNSLDLANTNKKTHEIKMGVVNGTIDLAVNGREMDVLSESKDLSSPKNNDGSIKEEIKAFSEASEIKNIETNSEVPSVEAAEIKDIETNSEAPSVEAAEIKDIETVDKNFAEIPKVRSKELKEGALIVETEDKSNGNIEETPYVETVKNVFKEKISKIDTSEVNNIEEIVEVEARGYKSNESVHELGTVVSREVGSTKSFGEAKVGEVFSEGEKEICEPISEEKGFINDKQEVLKGFIGGDSLEEQEPLVEGAEKEIEVRDLKDMVLVGEANKESEGVANGILKKEEICNEGDGEKSVKRVIEWGGVKFS</sequence>
<dbReference type="PROSITE" id="PS50188">
    <property type="entry name" value="B302_SPRY"/>
    <property type="match status" value="1"/>
</dbReference>
<dbReference type="InterPro" id="IPR037353">
    <property type="entry name" value="ASH2"/>
</dbReference>
<dbReference type="InterPro" id="IPR043136">
    <property type="entry name" value="B30.2/SPRY_sf"/>
</dbReference>
<feature type="domain" description="B30.2/SPRY" evidence="5">
    <location>
        <begin position="241"/>
        <end position="429"/>
    </location>
</feature>
<organism evidence="6 7">
    <name type="scientific">Smittium culicis</name>
    <dbReference type="NCBI Taxonomy" id="133412"/>
    <lineage>
        <taxon>Eukaryota</taxon>
        <taxon>Fungi</taxon>
        <taxon>Fungi incertae sedis</taxon>
        <taxon>Zoopagomycota</taxon>
        <taxon>Kickxellomycotina</taxon>
        <taxon>Harpellomycetes</taxon>
        <taxon>Harpellales</taxon>
        <taxon>Legeriomycetaceae</taxon>
        <taxon>Smittium</taxon>
    </lineage>
</organism>
<dbReference type="GO" id="GO:0008168">
    <property type="term" value="F:methyltransferase activity"/>
    <property type="evidence" value="ECO:0007669"/>
    <property type="project" value="UniProtKB-KW"/>
</dbReference>
<dbReference type="GO" id="GO:0032259">
    <property type="term" value="P:methylation"/>
    <property type="evidence" value="ECO:0007669"/>
    <property type="project" value="UniProtKB-KW"/>
</dbReference>
<gene>
    <name evidence="6" type="ORF">AYI69_g1110</name>
</gene>
<feature type="compositionally biased region" description="Basic residues" evidence="4">
    <location>
        <begin position="167"/>
        <end position="189"/>
    </location>
</feature>
<keyword evidence="6" id="KW-0808">Transferase</keyword>
<dbReference type="PANTHER" id="PTHR10598">
    <property type="entry name" value="SET1/ASH2 HISTONE METHYLTRANSFERASE COMPLEX SUBUNIT ASH2"/>
    <property type="match status" value="1"/>
</dbReference>
<dbReference type="InterPro" id="IPR003877">
    <property type="entry name" value="SPRY_dom"/>
</dbReference>
<dbReference type="Pfam" id="PF00622">
    <property type="entry name" value="SPRY"/>
    <property type="match status" value="2"/>
</dbReference>
<evidence type="ECO:0000259" key="5">
    <source>
        <dbReference type="PROSITE" id="PS50188"/>
    </source>
</evidence>
<dbReference type="SMART" id="SM00449">
    <property type="entry name" value="SPRY"/>
    <property type="match status" value="1"/>
</dbReference>
<dbReference type="OrthoDB" id="21243at2759"/>
<keyword evidence="7" id="KW-1185">Reference proteome</keyword>
<dbReference type="GO" id="GO:0048188">
    <property type="term" value="C:Set1C/COMPASS complex"/>
    <property type="evidence" value="ECO:0007669"/>
    <property type="project" value="InterPro"/>
</dbReference>
<dbReference type="Gene3D" id="3.90.980.20">
    <property type="match status" value="1"/>
</dbReference>
<dbReference type="AlphaFoldDB" id="A0A1R1YRB1"/>
<comment type="similarity">
    <text evidence="3">Belongs to the cclA family.</text>
</comment>
<evidence type="ECO:0000313" key="7">
    <source>
        <dbReference type="Proteomes" id="UP000187429"/>
    </source>
</evidence>